<accession>H6RAB8</accession>
<proteinExistence type="predicted"/>
<sequence length="32" mass="3366">MVINGAQVVGLLGEIIPMCPPMDDPALVDDNQ</sequence>
<reference evidence="1 2" key="1">
    <citation type="journal article" date="2012" name="J. Bacteriol.">
        <title>Genome sequence of the human- and animal-pathogenic strain Nocardia cyriacigeorgica GUH-2.</title>
        <authorList>
            <person name="Zoropogui A."/>
            <person name="Pujic P."/>
            <person name="Normand P."/>
            <person name="Barbe V."/>
            <person name="Beaman B."/>
            <person name="Beaman L."/>
            <person name="Boiron P."/>
            <person name="Colinon C."/>
            <person name="Deredjian A."/>
            <person name="Graindorge A."/>
            <person name="Mangenot S."/>
            <person name="Nazaret S."/>
            <person name="Neto M."/>
            <person name="Petit S."/>
            <person name="Roche D."/>
            <person name="Vallenet D."/>
            <person name="Rodriguez-Nava V."/>
            <person name="Richard Y."/>
            <person name="Cournoyer B."/>
            <person name="Blaha D."/>
        </authorList>
    </citation>
    <scope>NUCLEOTIDE SEQUENCE [LARGE SCALE GENOMIC DNA]</scope>
    <source>
        <strain evidence="1 2">GUH-2</strain>
    </source>
</reference>
<dbReference type="AlphaFoldDB" id="H6RAB8"/>
<dbReference type="Proteomes" id="UP000008190">
    <property type="component" value="Chromosome"/>
</dbReference>
<dbReference type="HOGENOM" id="CLU_3390475_0_0_11"/>
<name>H6RAB8_NOCCG</name>
<evidence type="ECO:0000313" key="2">
    <source>
        <dbReference type="Proteomes" id="UP000008190"/>
    </source>
</evidence>
<organism evidence="1 2">
    <name type="scientific">Nocardia cyriacigeorgica (strain GUH-2)</name>
    <dbReference type="NCBI Taxonomy" id="1127134"/>
    <lineage>
        <taxon>Bacteria</taxon>
        <taxon>Bacillati</taxon>
        <taxon>Actinomycetota</taxon>
        <taxon>Actinomycetes</taxon>
        <taxon>Mycobacteriales</taxon>
        <taxon>Nocardiaceae</taxon>
        <taxon>Nocardia</taxon>
    </lineage>
</organism>
<evidence type="ECO:0000313" key="1">
    <source>
        <dbReference type="EMBL" id="CCF63726.1"/>
    </source>
</evidence>
<keyword evidence="2" id="KW-1185">Reference proteome</keyword>
<gene>
    <name evidence="1" type="ordered locus">NOCYR_2958</name>
</gene>
<dbReference type="KEGG" id="ncy:NOCYR_2958"/>
<dbReference type="EMBL" id="FO082843">
    <property type="protein sequence ID" value="CCF63726.1"/>
    <property type="molecule type" value="Genomic_DNA"/>
</dbReference>
<protein>
    <submittedName>
        <fullName evidence="1">Uncharacterized protein</fullName>
    </submittedName>
</protein>